<evidence type="ECO:0000313" key="2">
    <source>
        <dbReference type="EMBL" id="MBF4437200.1"/>
    </source>
</evidence>
<accession>A0AAW4BGZ6</accession>
<dbReference type="GO" id="GO:0004475">
    <property type="term" value="F:mannose-1-phosphate guanylyltransferase (GTP) activity"/>
    <property type="evidence" value="ECO:0007669"/>
    <property type="project" value="TreeGrafter"/>
</dbReference>
<sequence>SIQKHHHRSEHWIVVSGTASVLNGGKTILVTENESTYIPLGTIHALENPGKIPLEMIEIQTGSYLGEDDIVRFEDRYGRV</sequence>
<dbReference type="InterPro" id="IPR001538">
    <property type="entry name" value="Man6P_isomerase-2_C"/>
</dbReference>
<dbReference type="InterPro" id="IPR051161">
    <property type="entry name" value="Mannose-6P_isomerase_type2"/>
</dbReference>
<dbReference type="Pfam" id="PF01050">
    <property type="entry name" value="MannoseP_isomer"/>
    <property type="match status" value="1"/>
</dbReference>
<organism evidence="2 3">
    <name type="scientific">Vibrio anguillarum</name>
    <name type="common">Listonella anguillarum</name>
    <dbReference type="NCBI Taxonomy" id="55601"/>
    <lineage>
        <taxon>Bacteria</taxon>
        <taxon>Pseudomonadati</taxon>
        <taxon>Pseudomonadota</taxon>
        <taxon>Gammaproteobacteria</taxon>
        <taxon>Vibrionales</taxon>
        <taxon>Vibrionaceae</taxon>
        <taxon>Vibrio</taxon>
    </lineage>
</organism>
<evidence type="ECO:0000259" key="1">
    <source>
        <dbReference type="Pfam" id="PF01050"/>
    </source>
</evidence>
<dbReference type="Gene3D" id="2.60.120.10">
    <property type="entry name" value="Jelly Rolls"/>
    <property type="match status" value="1"/>
</dbReference>
<comment type="caution">
    <text evidence="2">The sequence shown here is derived from an EMBL/GenBank/DDBJ whole genome shotgun (WGS) entry which is preliminary data.</text>
</comment>
<dbReference type="CDD" id="cd02213">
    <property type="entry name" value="cupin_PMI_typeII_C"/>
    <property type="match status" value="1"/>
</dbReference>
<dbReference type="PANTHER" id="PTHR46390">
    <property type="entry name" value="MANNOSE-1-PHOSPHATE GUANYLYLTRANSFERASE"/>
    <property type="match status" value="1"/>
</dbReference>
<dbReference type="GO" id="GO:0009298">
    <property type="term" value="P:GDP-mannose biosynthetic process"/>
    <property type="evidence" value="ECO:0007669"/>
    <property type="project" value="TreeGrafter"/>
</dbReference>
<dbReference type="SUPFAM" id="SSF51182">
    <property type="entry name" value="RmlC-like cupins"/>
    <property type="match status" value="1"/>
</dbReference>
<feature type="non-terminal residue" evidence="2">
    <location>
        <position position="1"/>
    </location>
</feature>
<evidence type="ECO:0000313" key="3">
    <source>
        <dbReference type="Proteomes" id="UP000786185"/>
    </source>
</evidence>
<gene>
    <name evidence="2" type="ORF">ERJ77_22495</name>
</gene>
<dbReference type="InterPro" id="IPR014710">
    <property type="entry name" value="RmlC-like_jellyroll"/>
</dbReference>
<dbReference type="GO" id="GO:0005976">
    <property type="term" value="P:polysaccharide metabolic process"/>
    <property type="evidence" value="ECO:0007669"/>
    <property type="project" value="InterPro"/>
</dbReference>
<dbReference type="PANTHER" id="PTHR46390:SF1">
    <property type="entry name" value="MANNOSE-1-PHOSPHATE GUANYLYLTRANSFERASE"/>
    <property type="match status" value="1"/>
</dbReference>
<dbReference type="AlphaFoldDB" id="A0AAW4BGZ6"/>
<protein>
    <submittedName>
        <fullName evidence="2">Cupin domain-containing protein</fullName>
    </submittedName>
</protein>
<dbReference type="Proteomes" id="UP000786185">
    <property type="component" value="Unassembled WGS sequence"/>
</dbReference>
<dbReference type="EMBL" id="SCLC01000728">
    <property type="protein sequence ID" value="MBF4437200.1"/>
    <property type="molecule type" value="Genomic_DNA"/>
</dbReference>
<reference evidence="2" key="1">
    <citation type="journal article" date="2021" name="PeerJ">
        <title>Analysis of 44 Vibrio anguillarum genomes reveals high genetic diversity.</title>
        <authorList>
            <person name="Hansen M.J."/>
            <person name="Dalsgaard I."/>
        </authorList>
    </citation>
    <scope>NUCLEOTIDE SEQUENCE</scope>
    <source>
        <strain evidence="2">850617-1/1</strain>
    </source>
</reference>
<name>A0AAW4BGZ6_VIBAN</name>
<proteinExistence type="predicted"/>
<feature type="domain" description="Mannose-6-phosphate isomerase type II C-terminal" evidence="1">
    <location>
        <begin position="1"/>
        <end position="75"/>
    </location>
</feature>
<dbReference type="InterPro" id="IPR011051">
    <property type="entry name" value="RmlC_Cupin_sf"/>
</dbReference>